<dbReference type="InterPro" id="IPR002347">
    <property type="entry name" value="SDR_fam"/>
</dbReference>
<sequence length="276" mass="28638">MASGNTLSGKVAIVTGGASGIGRAIAHAFANEGAKVVIADVEEETGEKTAAEIVEGGGEAIFRYCDVGERLDVRNLVCAAGDAFEKVDILVNNAGVVSKGSDFLTLEEEEFDRVIRINLKGHFLVGQAVAQRMVAQIEEGHAPGTIINMSSINAVVAIPAQAAYSASKGGIKQLTEAMALSLAPYGIRVNAIGPGTIQTAMAGNVNENPGANKMLLSRTPLGRVGQPEEIASIAVFLASDGASYMTGQTVYADGGRLSLNYTALPMAKKKGEEKKE</sequence>
<dbReference type="KEGG" id="pla:Plav_2089"/>
<dbReference type="Gene3D" id="3.40.50.720">
    <property type="entry name" value="NAD(P)-binding Rossmann-like Domain"/>
    <property type="match status" value="1"/>
</dbReference>
<proteinExistence type="inferred from homology"/>
<dbReference type="GO" id="GO:0006633">
    <property type="term" value="P:fatty acid biosynthetic process"/>
    <property type="evidence" value="ECO:0007669"/>
    <property type="project" value="TreeGrafter"/>
</dbReference>
<keyword evidence="2" id="KW-0560">Oxidoreductase</keyword>
<evidence type="ECO:0000313" key="5">
    <source>
        <dbReference type="Proteomes" id="UP000006377"/>
    </source>
</evidence>
<dbReference type="SUPFAM" id="SSF51735">
    <property type="entry name" value="NAD(P)-binding Rossmann-fold domains"/>
    <property type="match status" value="1"/>
</dbReference>
<dbReference type="PANTHER" id="PTHR42760">
    <property type="entry name" value="SHORT-CHAIN DEHYDROGENASES/REDUCTASES FAMILY MEMBER"/>
    <property type="match status" value="1"/>
</dbReference>
<dbReference type="SMART" id="SM00822">
    <property type="entry name" value="PKS_KR"/>
    <property type="match status" value="1"/>
</dbReference>
<dbReference type="RefSeq" id="WP_012111007.1">
    <property type="nucleotide sequence ID" value="NC_009719.1"/>
</dbReference>
<accession>A7HUX0</accession>
<comment type="similarity">
    <text evidence="1">Belongs to the short-chain dehydrogenases/reductases (SDR) family.</text>
</comment>
<dbReference type="PANTHER" id="PTHR42760:SF133">
    <property type="entry name" value="3-OXOACYL-[ACYL-CARRIER-PROTEIN] REDUCTASE"/>
    <property type="match status" value="1"/>
</dbReference>
<dbReference type="Pfam" id="PF13561">
    <property type="entry name" value="adh_short_C2"/>
    <property type="match status" value="1"/>
</dbReference>
<dbReference type="InterPro" id="IPR036291">
    <property type="entry name" value="NAD(P)-bd_dom_sf"/>
</dbReference>
<gene>
    <name evidence="4" type="ordered locus">Plav_2089</name>
</gene>
<name>A7HUX0_PARL1</name>
<feature type="domain" description="Ketoreductase" evidence="3">
    <location>
        <begin position="10"/>
        <end position="195"/>
    </location>
</feature>
<dbReference type="PRINTS" id="PR00081">
    <property type="entry name" value="GDHRDH"/>
</dbReference>
<dbReference type="GO" id="GO:0016616">
    <property type="term" value="F:oxidoreductase activity, acting on the CH-OH group of donors, NAD or NADP as acceptor"/>
    <property type="evidence" value="ECO:0007669"/>
    <property type="project" value="UniProtKB-ARBA"/>
</dbReference>
<organism evidence="4 5">
    <name type="scientific">Parvibaculum lavamentivorans (strain DS-1 / DSM 13023 / NCIMB 13966)</name>
    <dbReference type="NCBI Taxonomy" id="402881"/>
    <lineage>
        <taxon>Bacteria</taxon>
        <taxon>Pseudomonadati</taxon>
        <taxon>Pseudomonadota</taxon>
        <taxon>Alphaproteobacteria</taxon>
        <taxon>Hyphomicrobiales</taxon>
        <taxon>Parvibaculaceae</taxon>
        <taxon>Parvibaculum</taxon>
    </lineage>
</organism>
<evidence type="ECO:0000313" key="4">
    <source>
        <dbReference type="EMBL" id="ABS63703.1"/>
    </source>
</evidence>
<evidence type="ECO:0000256" key="1">
    <source>
        <dbReference type="ARBA" id="ARBA00006484"/>
    </source>
</evidence>
<dbReference type="NCBIfam" id="NF005559">
    <property type="entry name" value="PRK07231.1"/>
    <property type="match status" value="1"/>
</dbReference>
<protein>
    <submittedName>
        <fullName evidence="4">Short-chain dehydrogenase/reductase SDR</fullName>
    </submittedName>
</protein>
<dbReference type="GO" id="GO:0048038">
    <property type="term" value="F:quinone binding"/>
    <property type="evidence" value="ECO:0007669"/>
    <property type="project" value="TreeGrafter"/>
</dbReference>
<dbReference type="STRING" id="402881.Plav_2089"/>
<dbReference type="OrthoDB" id="9790146at2"/>
<dbReference type="PRINTS" id="PR00080">
    <property type="entry name" value="SDRFAMILY"/>
</dbReference>
<evidence type="ECO:0000259" key="3">
    <source>
        <dbReference type="SMART" id="SM00822"/>
    </source>
</evidence>
<dbReference type="InterPro" id="IPR020904">
    <property type="entry name" value="Sc_DH/Rdtase_CS"/>
</dbReference>
<dbReference type="PROSITE" id="PS00061">
    <property type="entry name" value="ADH_SHORT"/>
    <property type="match status" value="1"/>
</dbReference>
<dbReference type="EMBL" id="CP000774">
    <property type="protein sequence ID" value="ABS63703.1"/>
    <property type="molecule type" value="Genomic_DNA"/>
</dbReference>
<dbReference type="Proteomes" id="UP000006377">
    <property type="component" value="Chromosome"/>
</dbReference>
<dbReference type="HOGENOM" id="CLU_010194_1_0_5"/>
<dbReference type="InterPro" id="IPR057326">
    <property type="entry name" value="KR_dom"/>
</dbReference>
<evidence type="ECO:0000256" key="2">
    <source>
        <dbReference type="ARBA" id="ARBA00023002"/>
    </source>
</evidence>
<dbReference type="AlphaFoldDB" id="A7HUX0"/>
<keyword evidence="5" id="KW-1185">Reference proteome</keyword>
<dbReference type="FunFam" id="3.40.50.720:FF:000084">
    <property type="entry name" value="Short-chain dehydrogenase reductase"/>
    <property type="match status" value="1"/>
</dbReference>
<dbReference type="eggNOG" id="COG1028">
    <property type="taxonomic scope" value="Bacteria"/>
</dbReference>
<reference evidence="4 5" key="1">
    <citation type="journal article" date="2011" name="Stand. Genomic Sci.">
        <title>Complete genome sequence of Parvibaculum lavamentivorans type strain (DS-1(T)).</title>
        <authorList>
            <person name="Schleheck D."/>
            <person name="Weiss M."/>
            <person name="Pitluck S."/>
            <person name="Bruce D."/>
            <person name="Land M.L."/>
            <person name="Han S."/>
            <person name="Saunders E."/>
            <person name="Tapia R."/>
            <person name="Detter C."/>
            <person name="Brettin T."/>
            <person name="Han J."/>
            <person name="Woyke T."/>
            <person name="Goodwin L."/>
            <person name="Pennacchio L."/>
            <person name="Nolan M."/>
            <person name="Cook A.M."/>
            <person name="Kjelleberg S."/>
            <person name="Thomas T."/>
        </authorList>
    </citation>
    <scope>NUCLEOTIDE SEQUENCE [LARGE SCALE GENOMIC DNA]</scope>
    <source>
        <strain evidence="5">DS-1 / DSM 13023 / NCIMB 13966</strain>
    </source>
</reference>